<dbReference type="OrthoDB" id="5723059at2"/>
<sequence length="285" mass="31167">MKNLPTDLLRTFVTINQLGGFTQAGEVLGRSQPAVSLQVKRLEELLGVKLFDRGQGLQLTEEGQMLMSCARKMLELNDALVSRLGSPKVSGSVRLGIPNDFEVSFLATTLGRFSQSYPNVTLDVSSDISANLLHDYKKGAYDLVMAIEESNQPHPRLTDFILDPLVWVRSSNLMLEPGAPLPLILYPKGCLYRKSIINALTQANLPWRIVYSTSSLLGIHAAIKAGLGISVLAKSTVPDDLEHSPEYAPCPALGSVSVGFCYNGNELNAASRMLLDYLRNALHRL</sequence>
<dbReference type="PANTHER" id="PTHR30579:SF7">
    <property type="entry name" value="HTH-TYPE TRANSCRIPTIONAL REGULATOR LRHA-RELATED"/>
    <property type="match status" value="1"/>
</dbReference>
<dbReference type="SUPFAM" id="SSF46785">
    <property type="entry name" value="Winged helix' DNA-binding domain"/>
    <property type="match status" value="1"/>
</dbReference>
<dbReference type="Gene3D" id="1.10.10.10">
    <property type="entry name" value="Winged helix-like DNA-binding domain superfamily/Winged helix DNA-binding domain"/>
    <property type="match status" value="1"/>
</dbReference>
<keyword evidence="6" id="KW-1185">Reference proteome</keyword>
<dbReference type="SUPFAM" id="SSF53850">
    <property type="entry name" value="Periplasmic binding protein-like II"/>
    <property type="match status" value="1"/>
</dbReference>
<evidence type="ECO:0000313" key="5">
    <source>
        <dbReference type="EMBL" id="ATG74300.1"/>
    </source>
</evidence>
<dbReference type="KEGG" id="zdf:AN401_10860"/>
<evidence type="ECO:0000256" key="1">
    <source>
        <dbReference type="ARBA" id="ARBA00009437"/>
    </source>
</evidence>
<gene>
    <name evidence="5" type="ORF">AN401_10860</name>
</gene>
<dbReference type="Proteomes" id="UP000217763">
    <property type="component" value="Chromosome"/>
</dbReference>
<evidence type="ECO:0000256" key="4">
    <source>
        <dbReference type="ARBA" id="ARBA00023163"/>
    </source>
</evidence>
<reference evidence="6" key="1">
    <citation type="submission" date="2015-09" db="EMBL/GenBank/DDBJ databases">
        <authorList>
            <person name="Shao Z."/>
            <person name="Wang L."/>
        </authorList>
    </citation>
    <scope>NUCLEOTIDE SEQUENCE [LARGE SCALE GENOMIC DNA]</scope>
    <source>
        <strain evidence="6">F13-1</strain>
    </source>
</reference>
<evidence type="ECO:0000256" key="3">
    <source>
        <dbReference type="ARBA" id="ARBA00023125"/>
    </source>
</evidence>
<dbReference type="GO" id="GO:0003677">
    <property type="term" value="F:DNA binding"/>
    <property type="evidence" value="ECO:0007669"/>
    <property type="project" value="UniProtKB-KW"/>
</dbReference>
<dbReference type="GO" id="GO:0003700">
    <property type="term" value="F:DNA-binding transcription factor activity"/>
    <property type="evidence" value="ECO:0007669"/>
    <property type="project" value="InterPro"/>
</dbReference>
<dbReference type="InterPro" id="IPR005119">
    <property type="entry name" value="LysR_subst-bd"/>
</dbReference>
<dbReference type="Pfam" id="PF03466">
    <property type="entry name" value="LysR_substrate"/>
    <property type="match status" value="1"/>
</dbReference>
<dbReference type="PANTHER" id="PTHR30579">
    <property type="entry name" value="TRANSCRIPTIONAL REGULATOR"/>
    <property type="match status" value="1"/>
</dbReference>
<dbReference type="Gene3D" id="3.40.190.10">
    <property type="entry name" value="Periplasmic binding protein-like II"/>
    <property type="match status" value="2"/>
</dbReference>
<proteinExistence type="inferred from homology"/>
<keyword evidence="3" id="KW-0238">DNA-binding</keyword>
<dbReference type="InterPro" id="IPR036390">
    <property type="entry name" value="WH_DNA-bd_sf"/>
</dbReference>
<dbReference type="RefSeq" id="WP_094041013.1">
    <property type="nucleotide sequence ID" value="NZ_CP012621.1"/>
</dbReference>
<keyword evidence="4" id="KW-0804">Transcription</keyword>
<dbReference type="InterPro" id="IPR036388">
    <property type="entry name" value="WH-like_DNA-bd_sf"/>
</dbReference>
<dbReference type="PROSITE" id="PS50931">
    <property type="entry name" value="HTH_LYSR"/>
    <property type="match status" value="1"/>
</dbReference>
<evidence type="ECO:0000256" key="2">
    <source>
        <dbReference type="ARBA" id="ARBA00023015"/>
    </source>
</evidence>
<dbReference type="AlphaFoldDB" id="A0A231MV50"/>
<name>A0A231MV50_9GAMM</name>
<dbReference type="PRINTS" id="PR00039">
    <property type="entry name" value="HTHLYSR"/>
</dbReference>
<protein>
    <submittedName>
        <fullName evidence="5">LysR family transcriptional regulator</fullName>
    </submittedName>
</protein>
<evidence type="ECO:0000313" key="6">
    <source>
        <dbReference type="Proteomes" id="UP000217763"/>
    </source>
</evidence>
<accession>A0A231MV50</accession>
<organism evidence="5 6">
    <name type="scientific">Zobellella denitrificans</name>
    <dbReference type="NCBI Taxonomy" id="347534"/>
    <lineage>
        <taxon>Bacteria</taxon>
        <taxon>Pseudomonadati</taxon>
        <taxon>Pseudomonadota</taxon>
        <taxon>Gammaproteobacteria</taxon>
        <taxon>Aeromonadales</taxon>
        <taxon>Aeromonadaceae</taxon>
        <taxon>Zobellella</taxon>
    </lineage>
</organism>
<comment type="similarity">
    <text evidence="1">Belongs to the LysR transcriptional regulatory family.</text>
</comment>
<dbReference type="EMBL" id="CP012621">
    <property type="protein sequence ID" value="ATG74300.1"/>
    <property type="molecule type" value="Genomic_DNA"/>
</dbReference>
<dbReference type="Pfam" id="PF00126">
    <property type="entry name" value="HTH_1"/>
    <property type="match status" value="1"/>
</dbReference>
<dbReference type="InterPro" id="IPR050176">
    <property type="entry name" value="LTTR"/>
</dbReference>
<dbReference type="InterPro" id="IPR000847">
    <property type="entry name" value="LysR_HTH_N"/>
</dbReference>
<keyword evidence="2" id="KW-0805">Transcription regulation</keyword>